<feature type="region of interest" description="Disordered" evidence="1">
    <location>
        <begin position="1"/>
        <end position="88"/>
    </location>
</feature>
<feature type="compositionally biased region" description="Low complexity" evidence="1">
    <location>
        <begin position="27"/>
        <end position="43"/>
    </location>
</feature>
<dbReference type="SUPFAM" id="SSF160443">
    <property type="entry name" value="SMR domain-like"/>
    <property type="match status" value="1"/>
</dbReference>
<feature type="domain" description="Smr" evidence="2">
    <location>
        <begin position="159"/>
        <end position="235"/>
    </location>
</feature>
<dbReference type="PANTHER" id="PTHR47417:SF1">
    <property type="entry name" value="SMR DOMAIN-CONTAINING PROTEIN YPL199C"/>
    <property type="match status" value="1"/>
</dbReference>
<dbReference type="SMART" id="SM01162">
    <property type="entry name" value="DUF1771"/>
    <property type="match status" value="1"/>
</dbReference>
<dbReference type="PANTHER" id="PTHR47417">
    <property type="entry name" value="SMR DOMAIN-CONTAINING PROTEIN YPL199C"/>
    <property type="match status" value="1"/>
</dbReference>
<dbReference type="InterPro" id="IPR013899">
    <property type="entry name" value="DUF1771"/>
</dbReference>
<keyword evidence="4" id="KW-1185">Reference proteome</keyword>
<dbReference type="Gene3D" id="3.30.1370.110">
    <property type="match status" value="1"/>
</dbReference>
<comment type="caution">
    <text evidence="3">The sequence shown here is derived from an EMBL/GenBank/DDBJ whole genome shotgun (WGS) entry which is preliminary data.</text>
</comment>
<dbReference type="Pfam" id="PF08590">
    <property type="entry name" value="DUF1771"/>
    <property type="match status" value="1"/>
</dbReference>
<evidence type="ECO:0000256" key="1">
    <source>
        <dbReference type="SAM" id="MobiDB-lite"/>
    </source>
</evidence>
<dbReference type="Proteomes" id="UP000612746">
    <property type="component" value="Unassembled WGS sequence"/>
</dbReference>
<proteinExistence type="predicted"/>
<dbReference type="AlphaFoldDB" id="A0A8H7Q4D7"/>
<evidence type="ECO:0000313" key="4">
    <source>
        <dbReference type="Proteomes" id="UP000612746"/>
    </source>
</evidence>
<name>A0A8H7Q4D7_9FUNG</name>
<dbReference type="PROSITE" id="PS50828">
    <property type="entry name" value="SMR"/>
    <property type="match status" value="1"/>
</dbReference>
<dbReference type="SMART" id="SM00463">
    <property type="entry name" value="SMR"/>
    <property type="match status" value="1"/>
</dbReference>
<dbReference type="SUPFAM" id="SSF81995">
    <property type="entry name" value="beta-sandwich domain of Sec23/24"/>
    <property type="match status" value="1"/>
</dbReference>
<evidence type="ECO:0000259" key="2">
    <source>
        <dbReference type="PROSITE" id="PS50828"/>
    </source>
</evidence>
<sequence>MGNKPSLERAFDKANQVYHEIQRSQKDQQQNQHNQQGNHSQPYPQQPYPQQPSHGGGQHQPPHNQHHNNQGAPHAPSPHLDEGDDPEYSRLRGLAHQEAMTRNDCYERSQQAYKGGDGAQAKELSNQGHEHDRLMKQYNKQAADFVFEKKNRGRAPDEVDLHGLFVQEATERADEAIARCQREGRDHLTIIVGQGNHSIDHIAKLKPAITTMVEKYNVHVEPNTPNPGCLYVEFGKGKGDMRWLDRLEDKVRGGDCVVM</sequence>
<dbReference type="InterPro" id="IPR002625">
    <property type="entry name" value="Smr_dom"/>
</dbReference>
<dbReference type="OrthoDB" id="3231855at2759"/>
<reference evidence="3" key="1">
    <citation type="submission" date="2020-12" db="EMBL/GenBank/DDBJ databases">
        <title>Metabolic potential, ecology and presence of endohyphal bacteria is reflected in genomic diversity of Mucoromycotina.</title>
        <authorList>
            <person name="Muszewska A."/>
            <person name="Okrasinska A."/>
            <person name="Steczkiewicz K."/>
            <person name="Drgas O."/>
            <person name="Orlowska M."/>
            <person name="Perlinska-Lenart U."/>
            <person name="Aleksandrzak-Piekarczyk T."/>
            <person name="Szatraj K."/>
            <person name="Zielenkiewicz U."/>
            <person name="Pilsyk S."/>
            <person name="Malc E."/>
            <person name="Mieczkowski P."/>
            <person name="Kruszewska J.S."/>
            <person name="Biernat P."/>
            <person name="Pawlowska J."/>
        </authorList>
    </citation>
    <scope>NUCLEOTIDE SEQUENCE</scope>
    <source>
        <strain evidence="3">WA0000051536</strain>
    </source>
</reference>
<dbReference type="Pfam" id="PF01713">
    <property type="entry name" value="Smr"/>
    <property type="match status" value="1"/>
</dbReference>
<accession>A0A8H7Q4D7</accession>
<dbReference type="InterPro" id="IPR036063">
    <property type="entry name" value="Smr_dom_sf"/>
</dbReference>
<dbReference type="InterPro" id="IPR053020">
    <property type="entry name" value="Smr_domain_protein"/>
</dbReference>
<gene>
    <name evidence="3" type="ORF">INT44_002110</name>
</gene>
<protein>
    <recommendedName>
        <fullName evidence="2">Smr domain-containing protein</fullName>
    </recommendedName>
</protein>
<feature type="compositionally biased region" description="Basic and acidic residues" evidence="1">
    <location>
        <begin position="1"/>
        <end position="12"/>
    </location>
</feature>
<dbReference type="EMBL" id="JAEPRA010000005">
    <property type="protein sequence ID" value="KAG2185320.1"/>
    <property type="molecule type" value="Genomic_DNA"/>
</dbReference>
<evidence type="ECO:0000313" key="3">
    <source>
        <dbReference type="EMBL" id="KAG2185320.1"/>
    </source>
</evidence>
<feature type="compositionally biased region" description="Low complexity" evidence="1">
    <location>
        <begin position="59"/>
        <end position="74"/>
    </location>
</feature>
<organism evidence="3 4">
    <name type="scientific">Umbelopsis vinacea</name>
    <dbReference type="NCBI Taxonomy" id="44442"/>
    <lineage>
        <taxon>Eukaryota</taxon>
        <taxon>Fungi</taxon>
        <taxon>Fungi incertae sedis</taxon>
        <taxon>Mucoromycota</taxon>
        <taxon>Mucoromycotina</taxon>
        <taxon>Umbelopsidomycetes</taxon>
        <taxon>Umbelopsidales</taxon>
        <taxon>Umbelopsidaceae</taxon>
        <taxon>Umbelopsis</taxon>
    </lineage>
</organism>